<organism evidence="3 4">
    <name type="scientific">Trypanosoma conorhini</name>
    <dbReference type="NCBI Taxonomy" id="83891"/>
    <lineage>
        <taxon>Eukaryota</taxon>
        <taxon>Discoba</taxon>
        <taxon>Euglenozoa</taxon>
        <taxon>Kinetoplastea</taxon>
        <taxon>Metakinetoplastina</taxon>
        <taxon>Trypanosomatida</taxon>
        <taxon>Trypanosomatidae</taxon>
        <taxon>Trypanosoma</taxon>
    </lineage>
</organism>
<evidence type="ECO:0000256" key="2">
    <source>
        <dbReference type="SAM" id="Phobius"/>
    </source>
</evidence>
<reference evidence="3 4" key="1">
    <citation type="journal article" date="2018" name="BMC Genomics">
        <title>Genomic comparison of Trypanosoma conorhini and Trypanosoma rangeli to Trypanosoma cruzi strains of high and low virulence.</title>
        <authorList>
            <person name="Bradwell K.R."/>
            <person name="Koparde V.N."/>
            <person name="Matveyev A.V."/>
            <person name="Serrano M.G."/>
            <person name="Alves J.M."/>
            <person name="Parikh H."/>
            <person name="Huang B."/>
            <person name="Lee V."/>
            <person name="Espinosa-Alvarez O."/>
            <person name="Ortiz P.A."/>
            <person name="Costa-Martins A.G."/>
            <person name="Teixeira M.M."/>
            <person name="Buck G.A."/>
        </authorList>
    </citation>
    <scope>NUCLEOTIDE SEQUENCE [LARGE SCALE GENOMIC DNA]</scope>
    <source>
        <strain evidence="3 4">025E</strain>
    </source>
</reference>
<proteinExistence type="predicted"/>
<feature type="region of interest" description="Disordered" evidence="1">
    <location>
        <begin position="3115"/>
        <end position="3142"/>
    </location>
</feature>
<evidence type="ECO:0000313" key="4">
    <source>
        <dbReference type="Proteomes" id="UP000284403"/>
    </source>
</evidence>
<evidence type="ECO:0000256" key="1">
    <source>
        <dbReference type="SAM" id="MobiDB-lite"/>
    </source>
</evidence>
<dbReference type="GO" id="GO:0051537">
    <property type="term" value="F:2 iron, 2 sulfur cluster binding"/>
    <property type="evidence" value="ECO:0007669"/>
    <property type="project" value="InterPro"/>
</dbReference>
<feature type="compositionally biased region" description="Low complexity" evidence="1">
    <location>
        <begin position="36"/>
        <end position="57"/>
    </location>
</feature>
<feature type="compositionally biased region" description="Basic and acidic residues" evidence="1">
    <location>
        <begin position="6200"/>
        <end position="6211"/>
    </location>
</feature>
<feature type="compositionally biased region" description="Basic and acidic residues" evidence="1">
    <location>
        <begin position="6255"/>
        <end position="6267"/>
    </location>
</feature>
<feature type="transmembrane region" description="Helical" evidence="2">
    <location>
        <begin position="6068"/>
        <end position="6094"/>
    </location>
</feature>
<gene>
    <name evidence="3" type="ORF">Tco025E_04737</name>
</gene>
<dbReference type="RefSeq" id="XP_029228226.1">
    <property type="nucleotide sequence ID" value="XM_029371643.1"/>
</dbReference>
<feature type="region of interest" description="Disordered" evidence="1">
    <location>
        <begin position="1"/>
        <end position="57"/>
    </location>
</feature>
<feature type="compositionally biased region" description="Basic and acidic residues" evidence="1">
    <location>
        <begin position="3126"/>
        <end position="3137"/>
    </location>
</feature>
<name>A0A3R7LN17_9TRYP</name>
<dbReference type="EMBL" id="MKKU01000255">
    <property type="protein sequence ID" value="RNF17634.1"/>
    <property type="molecule type" value="Genomic_DNA"/>
</dbReference>
<dbReference type="InterPro" id="IPR006058">
    <property type="entry name" value="2Fe2S_fd_BS"/>
</dbReference>
<feature type="compositionally biased region" description="Low complexity" evidence="1">
    <location>
        <begin position="6291"/>
        <end position="6304"/>
    </location>
</feature>
<protein>
    <submittedName>
        <fullName evidence="3">Hemagluttinin family protein</fullName>
    </submittedName>
</protein>
<feature type="compositionally biased region" description="Pro residues" evidence="1">
    <location>
        <begin position="6135"/>
        <end position="6150"/>
    </location>
</feature>
<evidence type="ECO:0000313" key="3">
    <source>
        <dbReference type="EMBL" id="RNF17634.1"/>
    </source>
</evidence>
<feature type="region of interest" description="Disordered" evidence="1">
    <location>
        <begin position="6131"/>
        <end position="6344"/>
    </location>
</feature>
<accession>A0A3R7LN17</accession>
<dbReference type="PROSITE" id="PS00197">
    <property type="entry name" value="2FE2S_FER_1"/>
    <property type="match status" value="1"/>
</dbReference>
<comment type="caution">
    <text evidence="3">The sequence shown here is derived from an EMBL/GenBank/DDBJ whole genome shotgun (WGS) entry which is preliminary data.</text>
</comment>
<dbReference type="OrthoDB" id="262785at2759"/>
<dbReference type="GeneID" id="40318348"/>
<keyword evidence="2" id="KW-0472">Membrane</keyword>
<keyword evidence="4" id="KW-1185">Reference proteome</keyword>
<sequence>MAGDRGTGRRKRHCGNAAGCAPPHRTEQPAPGRGNGSSSSSSSSSGRRGSSGISGGVTSSRGRAAAAAFVRAVAVLVALLLLGVASLGDVAEAAITFVPTNVAQLSLYQTAQMRFDSNPFIGDPRIRDGDTVYFVKDVAGVSCSDSGSGDPDNTFAVTPLNGLGLIGYATIVVRSSVFSLDASYLICYIAQGTAFLIARAKDSGPPALLVWPAVYNRLEMQPPTASGGLGLVSLAVSEAAQAGRPVNQGLTGANTIFLLPCPAAGGGGDCGGLDKLPQLCAGNPYGGVQLSDLRGAGTTSVTGSFTVPYVPDRNGYAVCVPYCFDAAVGCGVSVAMSYTAVTVPPLTFAAANPLTYELTPAAPQAREKGYMLLRGTELTAKDELTVIRGGSTCASKASPLLENLELGSLAAVSAEVVNITFVAPELIPRAMRGTVCYRRAGNALWSTVLRDPRAEVDDFVIEVLQPTGFTVAPESPYTGEPLSLFFRGTGLDAARDAAILTTSLDCDAAAAATTTFECPLTGGSAPQCTALIDPPTDLGLTLHVCYRKEGVANYARVRGHVVTQNRNPTYNLSPYPLYAGQRGTLTFLGHGLSLADSVRFIASSATCGDGSPVSTFAIANGVEVAAGEVYKYDVVGTGKQCLQVCYRISGSVTWSVARPQVMTPVSDACPAQDLYVSVYGLRYAVPNTPVTAKETVTLTLSLILPSTLKLVRMDDACAVAFCTHAGALTTACEVRQDTDDFVSELSGKKANLLAGAANTSYILCAASGGDPYIPVLPNGQQEESTSFAFVTAAANPVLGSHAPQQWRVAFASLRTTFDGASLDSDTDAVRALLGGSLLSATARVCPSAGAVVQTALVAQVLPGAGTTSTTAAYSLSHLRHTGDEVHFCYLWDAGRRVTYAGSLVFAARLPSEMTSSPPPPGGFRAGAPVSLNFTSNTTALQAQSDILFFYRFDAVSHLGTGCYCGLECPAKARVTYPAVPLVPGATTAAVSWTNPQGFDNYDSDSVYVVCYNVTGAQSATYMGQLSVGMAQPTYYTAQTAGDTNRVGSPITLTATQLCVGASCRTLSTKDDMRLIPATKTCLDLVTGTEFGDVVEPIGNATVTGTSYVQRVVVNLAGDYRVCYRLDAAYEELTSDVQRPPTPLRVDAADPVSFAATPAAPSAGQLISVQLSCSDGRCSVCRTLRLVPGNMASCWVAVSGTLASDTCLTTKVLGFPSQYPPQGTFTACYGAAMTNSRRVPGALEVAAANPATFTASNVDIFVNQDSAVTLTLVGTGLTSQDQIFLLTTKGYSCHDLATNVLQSNGTLRLWFAPSIHPNPITVDAAGTGATWVVSDRTHRFGEGLLFDPSFCDNPGVSCSMRLCYMRSGTSWAPVPIEAEPDLRLLPPNPLNASFDSYPLAVGMYSAVTVFGQGLTAADTVVVRRNTCGGVAVTVPVGTATVSADGTQWVGVVRFTAAGAVNYAVCYTFAAASTEIGVVRAGRRSVLVVLEELYYLYDAANLTAGHVLSRYEALMLGASFAKAPEDSLAAAAVIAADTECNYMPYYEKTGLDQEFAVLLELQRLAPPYFGARFTLPADTYALCLQVDLGLFRVTRSVGGASMTTTAANPSGYTAWPELPFPDQPFTLTFPLLDGSVGAADTVAVIDGGLYDCGYRNTTIAAEYPVAPDPSAGAHVGVVAEATLPAQMLGKALTVCYRRSGGTFATVPRDTLVDRNFRLSPQIPSEWTWAPVQPQAERTLLITFLGDEAQPDFLQTTDRAALVAVPAGGQEPTCEAAAALVSGELDKAGASTTWTIAASLTQEGTYIVCYTSTRNGAPVRVDRPPLLTIYPLQSPKGIFKGTGGPVNVFSGERFYLMFDTSVPLDPVLSYDSAASEKDAVLFSTERDCSAPLPASQVATIPAAFQYKPVVVKNPSGIVAPYLNLVLATGAKELVVCMRRTGRHEGEAFYNYEMIGDLTAPATVRVSEAPITTYATDPQHPRAWVPSTVVTPTYGGDYVVGDFSQLFFANSTAAGGVVDDCYRPTAQEAAGTPAEGVVLLDTTLQVEPSTGLMLLPFPRAGPFQLCLQLHGATQHAASVHAAALQVLNPSPTMYVVPEIIAVGAPFQMAFRALDDIFAPTVTGNVAEVFVAPAEVVDGEAAPDCAAGVPPAGGGATRFDSFTAESDTYATVQPRIEEKGYFYVCFRVYDATASFAVPNAAGGFVFSVGLTGAQSYAVAPSPAYMGELLNITILGNVLSSADHVKLVAVTGDTPSANYSASCTAAAPDADAEEIHGAAGSEVDAVSPTQAQYTPRVNATGDFILCYQSAALADAWVWVSQLHSFSVGPPHPDAYVLQPLPFYAAEVGQLRIRDSPNTALLTDADEIRLVQRGSGVAGFDCSAAAAASPDIGLLERVAAMSNDTDATYQLCALTTTQVTVCYRLKRGAWAEVPRRVPPPSYLFEPAVFVASPFAGPTVTPSAPRPYEPFVLAFTSSAADVAVNYVGFAPAPQQLCTPNPPYVQPVYYVKNTTVANTFTVALPAAGEYQLYLGPHAAEGDPRIAHGRTLTVAPCDPCSFAPSYSFIENHVALRFTSSGGPSLGLQDTVRLVPVSQGSSGNPCAAPSGAFASLTLEANATVSTSAATVFNLFTGDTDASCGDYYLCYRKGAAGDANYALLTDTAGQLLNFSIYPALPTQAVACESHPAFLETVTLNFSFPAAAYPKLAFSAQDEFLLLPPNVSCGAAAAATAPGVLHPVLLTLVGRGLAVWLAHLPGGRAATRYEICFRLAADAVARVVAPSTLDVAPQDPAQVATEPWLIQPETAQFTMQIYGDRLSAKDDVYVVDASQRCDERCGETLAPPQLASAVYTKTLRNATLMELEFTQPLNEEVVMALCYRRAGRLLVRLAVFFVGNTNPEKYDTDFVPRLGTRPTLTFHGVELTPQDRVFILPEGMNCEASYATALGSLRDVAAEGTRSRFYVPLAAPVAVGPYAVCYLVNGSVGYALMPAALEVQAGGASQYRTSNTPMRARATVVTFDYAGGVGDTAMIACAGCSCWDGAAAVLPYGTPEGNATETQREIALRVGFDDTAAYAVCYRVSDSGYAQVGALPLRPAENAPDADAVAPTPTYQGQRLLLTVTGFERSPANSSSTGEDAREKEEEKQRQQQVSSDVLLLSLHRAPTTEDAAMLVTVDRRCWDTPALQAAGILAGPSLVAEVTANESVWRGHVPSLGPGALPLSSFPTSFTLCYREGGQDEFVTVPFPSDPSLMLPADPSSFATVPASVSSGMLHVGMTFPGAADGDTAFIVKYAGDVLETNHACDDATSVVLTTAGPTQPSYIFSLPPLLTASSVVVCYVRAGATVAEVPRLLPLVAPNPGGYVINTSTAEARQRQYLRLTLTGAGLDPATDAVVFTDASCASSGTWPPVSAAAVRRASALAAAPGSKQGTALTLVAQFIETVPAKLFVCYRRGEVWSEVGTPFALVSPVPDNLTLSPPVGLARVGQHVQIELHGADGKGTLAAAAVISALDSSPESWCQNFTAAKVQEPLLRVVNDSLLEVAVWRTAGPARVCVRYGDAPWSDVALTATGAVQEVVVGGPNPSSMRPFPNPPRVGQQVTLTFQLEEAPSAGDRVRVTLPEADVACEQLQPAPGFPKAVPVVPDAEAKTANVTLIDDTDPFAYRSFSQAGQFQICYYSAAAQAWSPVGGSMETSVLQVLPLAPGSWSSATGASPVFAEPFVLHFEDASGSLDASGDAAWAAPPSQSCGVPPADCTECIVFEFNAAASTAARVTTKPAVSLILGEFNVCYRLADATAALLLPALEVVAGDIRCVEQASVRVGQEQNITFEKKPGVEVAHDSWRVSFFGTSATSCGSGYDPDFVEGRARLVGSTDTSVTYGVEWPVAMVSERYLICYTHDGVARSVCTCAQLQARSGECYISTLEASPRWFVPSPDPTYVGQTVQLRLTLDPAMAKYPVTDVRLVTYVDPLTVCDDPAAFPLRGTMTAASATLYVFEFNYPYTQAPGTFIVCALSPTLSAYYARVGTVLPATSSNTFSVRPYMALTTLPSAPDLIRAMQTLRLTFTHISSAADDVVGAGDRVTFVASPEDCVEAVIDHTPAATVMRLFVADDTSFATVPAPVLAPSNVTRSSLVDVTFDPVRGLGEHVVCYKLSRGTWAPVRGTLHVLAAAVEKCELPPSTSSPGSSGGASGRAMQYLRTIIVSTEETSGLRGPEDAVRVVPQSSPCIDDASAVFLSGVSIVDKEKTAVIAFAPSAGEFKICYRIGGAHSTTANWSPVCTGLELTAPTPTGAFTGCLRLGQCLTVTASQRSGFGFTLTDTFRFVTGADQCIYANDTQTVSDAITVGDAAQTLAGTPVTSIGPTFVLPAALLGAGSTTFRLCYKDAVGNQFAVPLDAEDPDRSEFAVAPRLLASVQTPGSNTAGQRVLMLFTAAQTSPGGALTPFSALPPIPFSPGPVYDGSFDAATALHLSPALAYRDGRCFVADPTTYGVYGNRTQVLGSFDPVQGGAYVACYRAVGCSVEDVGPLMQVGGPNPASFAVSPSTPRRGQLLRVAFVRNREDPDALPLSPGEDRAAAQVNLPSCWTLPADAGQRVDGTADTTDITGVLFAAQPPYASSVSQMRLCYELQHGSWSNLPAGVVLLQPANPISFTVQDAPARVMQLNYIEFTGKSLGAMDRVKVIATSSSCPDASVPPKGIVSHAFGTGAAIPGTADGWTVTNATARSAMINISSTETGTFSVCYRLAADTVWTRVYGDLVIDARDPAEVVQTPAHALEGELFTLNFTAAGEAAALSASDQVALYTGDVPCLAPGKAPDVIITSPSRTDLLPRNLFFQIAAETRGDHTLCYWKSDGRSIVWGFGTVVIGPNPLNYTTVPAAAALRSNQLVSAVFWGFGLIADTQGGKTDRVKLIPSEAAQTDGACQTVASAAGIEYYPLVANGTLSVQVFRSPPRAASDYWVCYKLDGGQFHVMPGAALALGAADPYAATASKSGDVLWDGEMDTWTIRSTQPPVAGALAFYSVEQCNDFPYYVHPTPSPAQFPNGVAVVRDGVAQLRTGPAGDGGVTVALCYYAAGAITMLSGSAVRVVQGVPPPLAAPVPATALQAFQFNLTVVPTPLDYVVLVAHPEACVGLTAPAVTSDVFVDVLDAGGHVVVTSAVETAGTFYICYSHRIGRCGAGATEECARVVGTVEAAAANPSNWTITPATVFTSDEVEITLLRPADAAARALETLWLTPIHPEAAATMKQVAAACIRTMTGGDRIELRPKPHQSDVWTARLDVVAAYALCYISKDAALPTIFPPLSHAGPVVQLTNVSSVFFAATPVVGINATVVLQGRGLSQDDQLVAVGLPAGREPPADICSNLSYTPRVTAVPSTAGYGFSAIVYQLLFATPSTYTLCFHATASTGPMLPITTNHFNVNPAVLSYTVMSVALNNTPLELEFQGKGLQASDQAALLQLPSVTGVGGASCALGDYTAVSKVSADGTTSLYITVPTQPGNYAVCYRKPSFTPILLPSPVSVSERTATGATFTVRPGCAALETCSPQPVVALTNAAGEPTSDPGATVAMHLRLADGKAADELLTGGTVYTQKNYSVFYFFVVAVSTAGEYTMEAEFTLRGGVRLRASLPNLVVGKAGERQGLAAVSCDPVGIIERPLLDLGESKPAANITCVIAARSPLAPTAYTVQLNAGRSTDVVIDAHSSSGLPRYNFTVFPPYDQPMIQFVSIITRAAPPLESWPVTNSPVIVRIGSEPEEGSTLSCASDSADLPSSTMVRFNSSVTCHAQGRRRIGDVEVNIVALPKYMKISREYNDDQRTDKAVDIGAYPENLDGDYEFHVEVAEVSQSMSVLGFVPTAQGSGVYTPMQGSPSRFTVIGEPQPGESSLACESAATGSELWFTPVGPFQCTLSLRAGGMAVNGVSQDFLVTMPQGGSTQPIPSDTWGPTLAIAGAAPPMAQNATTPAAASQLFSVVVAFTPLSQIIATATGTLVYATSIDAKKGGGGSVALMLTGSGLSPRNRYGVRATVECDKGVDAEASVTGSGAANTQLQLVAKAPADVFYLCFAPSDQHTRWQLLSNVVLNHHAGGGVGMWTTLLIVGVVLLFLLLVLLVVVIWRVCMLKRREEPQDNLKAVYLPPRANYRFLRRDTRRTQQPLLPAPSPPSSLPTPTQPPDGAAAAPKTRGNKTQLRINVNDRDVYSADVALDRNGNTMARHVGPAELQKPERRGKRGPEPRPPVVDTDSSEDDMARFIPPVPPPLPPRDDDPAPLIGAVVEPTEAHVRAAEEEPRSGPYQHLHHPRQEQPPMEAPPPAAVAAAPTTATAPAADEGGGENAQWVGPFLVRGHTSRPMVSQPPAANGHSRNGEV</sequence>
<keyword evidence="2" id="KW-0812">Transmembrane</keyword>
<keyword evidence="2" id="KW-1133">Transmembrane helix</keyword>
<feature type="transmembrane region" description="Helical" evidence="2">
    <location>
        <begin position="68"/>
        <end position="88"/>
    </location>
</feature>
<dbReference type="Proteomes" id="UP000284403">
    <property type="component" value="Unassembled WGS sequence"/>
</dbReference>